<dbReference type="Proteomes" id="UP001172386">
    <property type="component" value="Unassembled WGS sequence"/>
</dbReference>
<comment type="caution">
    <text evidence="1">The sequence shown here is derived from an EMBL/GenBank/DDBJ whole genome shotgun (WGS) entry which is preliminary data.</text>
</comment>
<dbReference type="EMBL" id="JAPDRQ010000002">
    <property type="protein sequence ID" value="KAJ9664511.1"/>
    <property type="molecule type" value="Genomic_DNA"/>
</dbReference>
<name>A0ACC3AL37_9EURO</name>
<reference evidence="1" key="1">
    <citation type="submission" date="2022-10" db="EMBL/GenBank/DDBJ databases">
        <title>Culturing micro-colonial fungi from biological soil crusts in the Mojave desert and describing Neophaeococcomyces mojavensis, and introducing the new genera and species Taxawa tesnikishii.</title>
        <authorList>
            <person name="Kurbessoian T."/>
            <person name="Stajich J.E."/>
        </authorList>
    </citation>
    <scope>NUCLEOTIDE SEQUENCE</scope>
    <source>
        <strain evidence="1">JES_112</strain>
    </source>
</reference>
<protein>
    <submittedName>
        <fullName evidence="1">Uncharacterized protein</fullName>
    </submittedName>
</protein>
<keyword evidence="2" id="KW-1185">Reference proteome</keyword>
<proteinExistence type="predicted"/>
<evidence type="ECO:0000313" key="1">
    <source>
        <dbReference type="EMBL" id="KAJ9664511.1"/>
    </source>
</evidence>
<organism evidence="1 2">
    <name type="scientific">Neophaeococcomyces mojaviensis</name>
    <dbReference type="NCBI Taxonomy" id="3383035"/>
    <lineage>
        <taxon>Eukaryota</taxon>
        <taxon>Fungi</taxon>
        <taxon>Dikarya</taxon>
        <taxon>Ascomycota</taxon>
        <taxon>Pezizomycotina</taxon>
        <taxon>Eurotiomycetes</taxon>
        <taxon>Chaetothyriomycetidae</taxon>
        <taxon>Chaetothyriales</taxon>
        <taxon>Chaetothyriales incertae sedis</taxon>
        <taxon>Neophaeococcomyces</taxon>
    </lineage>
</organism>
<sequence>MAEYSITPAEWDHFSSNPWAKSLLTAASQGNSEYVPVPTKRRQSKPTDEDGFLSGTLNTAKTLPFFITLRRRELSSVTAGLPRTPPATALEYEKKPFTPERPPDTITLVSLGTPGVSGLLGTAHGGLLATLFDETMALARASHKSESDTAVGPSAGSLGATRVFTAQLTIRYRKPVRAAAVLVIHSWCIARDGHKIWTVAQAVQEDEDASGHLEWSKGKTVKADASALWVVAGAKL</sequence>
<gene>
    <name evidence="1" type="ORF">H2198_000162</name>
</gene>
<evidence type="ECO:0000313" key="2">
    <source>
        <dbReference type="Proteomes" id="UP001172386"/>
    </source>
</evidence>
<accession>A0ACC3AL37</accession>